<gene>
    <name evidence="1" type="ORF">GO621_00980</name>
</gene>
<dbReference type="AlphaFoldDB" id="A0A7K1SS92"/>
<evidence type="ECO:0000313" key="1">
    <source>
        <dbReference type="EMBL" id="MVN20107.1"/>
    </source>
</evidence>
<name>A0A7K1SS92_9SPHI</name>
<dbReference type="EMBL" id="WPIK01000001">
    <property type="protein sequence ID" value="MVN20107.1"/>
    <property type="molecule type" value="Genomic_DNA"/>
</dbReference>
<reference evidence="1 2" key="1">
    <citation type="submission" date="2019-12" db="EMBL/GenBank/DDBJ databases">
        <title>Mucilaginibacter sp. HMF7410 genome sequencing and assembly.</title>
        <authorList>
            <person name="Kang H."/>
            <person name="Cha I."/>
            <person name="Kim H."/>
            <person name="Joh K."/>
        </authorList>
    </citation>
    <scope>NUCLEOTIDE SEQUENCE [LARGE SCALE GENOMIC DNA]</scope>
    <source>
        <strain evidence="1 2">HMF7410</strain>
    </source>
</reference>
<sequence length="80" mass="9670">MDLKTRKFDFIQEFFKLQSEEAILRFEQLLKEEKKKLENNSFKPMTMEEFHKRIDASIEDSKNGRLIEVTELLAEIETWS</sequence>
<keyword evidence="2" id="KW-1185">Reference proteome</keyword>
<dbReference type="Proteomes" id="UP000462014">
    <property type="component" value="Unassembled WGS sequence"/>
</dbReference>
<accession>A0A7K1SS92</accession>
<proteinExistence type="predicted"/>
<comment type="caution">
    <text evidence="1">The sequence shown here is derived from an EMBL/GenBank/DDBJ whole genome shotgun (WGS) entry which is preliminary data.</text>
</comment>
<evidence type="ECO:0000313" key="2">
    <source>
        <dbReference type="Proteomes" id="UP000462014"/>
    </source>
</evidence>
<dbReference type="RefSeq" id="WP_157563127.1">
    <property type="nucleotide sequence ID" value="NZ_WPIK01000001.1"/>
</dbReference>
<protein>
    <submittedName>
        <fullName evidence="1">Uncharacterized protein</fullName>
    </submittedName>
</protein>
<organism evidence="1 2">
    <name type="scientific">Mucilaginibacter arboris</name>
    <dbReference type="NCBI Taxonomy" id="2682090"/>
    <lineage>
        <taxon>Bacteria</taxon>
        <taxon>Pseudomonadati</taxon>
        <taxon>Bacteroidota</taxon>
        <taxon>Sphingobacteriia</taxon>
        <taxon>Sphingobacteriales</taxon>
        <taxon>Sphingobacteriaceae</taxon>
        <taxon>Mucilaginibacter</taxon>
    </lineage>
</organism>